<protein>
    <submittedName>
        <fullName evidence="2">Uncharacterized protein</fullName>
    </submittedName>
</protein>
<name>A0A8S2TBI2_9BILA</name>
<dbReference type="Proteomes" id="UP000676336">
    <property type="component" value="Unassembled WGS sequence"/>
</dbReference>
<dbReference type="EMBL" id="CAJOBI010031313">
    <property type="protein sequence ID" value="CAF4274106.1"/>
    <property type="molecule type" value="Genomic_DNA"/>
</dbReference>
<comment type="caution">
    <text evidence="2">The sequence shown here is derived from an EMBL/GenBank/DDBJ whole genome shotgun (WGS) entry which is preliminary data.</text>
</comment>
<accession>A0A8S2TBI2</accession>
<reference evidence="2" key="1">
    <citation type="submission" date="2021-02" db="EMBL/GenBank/DDBJ databases">
        <authorList>
            <person name="Nowell W R."/>
        </authorList>
    </citation>
    <scope>NUCLEOTIDE SEQUENCE</scope>
</reference>
<sequence>AQNNETIEIGVMAKPQPKGI</sequence>
<gene>
    <name evidence="2" type="ORF">SMN809_LOCUS24963</name>
</gene>
<organism evidence="2 3">
    <name type="scientific">Rotaria magnacalcarata</name>
    <dbReference type="NCBI Taxonomy" id="392030"/>
    <lineage>
        <taxon>Eukaryota</taxon>
        <taxon>Metazoa</taxon>
        <taxon>Spiralia</taxon>
        <taxon>Gnathifera</taxon>
        <taxon>Rotifera</taxon>
        <taxon>Eurotatoria</taxon>
        <taxon>Bdelloidea</taxon>
        <taxon>Philodinida</taxon>
        <taxon>Philodinidae</taxon>
        <taxon>Rotaria</taxon>
    </lineage>
</organism>
<evidence type="ECO:0000313" key="3">
    <source>
        <dbReference type="Proteomes" id="UP000676336"/>
    </source>
</evidence>
<proteinExistence type="predicted"/>
<feature type="region of interest" description="Disordered" evidence="1">
    <location>
        <begin position="1"/>
        <end position="20"/>
    </location>
</feature>
<evidence type="ECO:0000313" key="2">
    <source>
        <dbReference type="EMBL" id="CAF4274106.1"/>
    </source>
</evidence>
<feature type="non-terminal residue" evidence="2">
    <location>
        <position position="1"/>
    </location>
</feature>
<evidence type="ECO:0000256" key="1">
    <source>
        <dbReference type="SAM" id="MobiDB-lite"/>
    </source>
</evidence>
<dbReference type="AlphaFoldDB" id="A0A8S2TBI2"/>